<evidence type="ECO:0000256" key="2">
    <source>
        <dbReference type="SAM" id="MobiDB-lite"/>
    </source>
</evidence>
<feature type="compositionally biased region" description="Polar residues" evidence="2">
    <location>
        <begin position="70"/>
        <end position="93"/>
    </location>
</feature>
<dbReference type="PROSITE" id="PS00028">
    <property type="entry name" value="ZINC_FINGER_C2H2_1"/>
    <property type="match status" value="2"/>
</dbReference>
<accession>A0AAJ7WM04</accession>
<feature type="region of interest" description="Disordered" evidence="2">
    <location>
        <begin position="69"/>
        <end position="171"/>
    </location>
</feature>
<keyword evidence="1" id="KW-0863">Zinc-finger</keyword>
<feature type="compositionally biased region" description="Polar residues" evidence="2">
    <location>
        <begin position="326"/>
        <end position="350"/>
    </location>
</feature>
<dbReference type="SUPFAM" id="SSF57667">
    <property type="entry name" value="beta-beta-alpha zinc fingers"/>
    <property type="match status" value="1"/>
</dbReference>
<organism evidence="4 5">
    <name type="scientific">Petromyzon marinus</name>
    <name type="common">Sea lamprey</name>
    <dbReference type="NCBI Taxonomy" id="7757"/>
    <lineage>
        <taxon>Eukaryota</taxon>
        <taxon>Metazoa</taxon>
        <taxon>Chordata</taxon>
        <taxon>Craniata</taxon>
        <taxon>Vertebrata</taxon>
        <taxon>Cyclostomata</taxon>
        <taxon>Hyperoartia</taxon>
        <taxon>Petromyzontiformes</taxon>
        <taxon>Petromyzontidae</taxon>
        <taxon>Petromyzon</taxon>
    </lineage>
</organism>
<dbReference type="Proteomes" id="UP001318040">
    <property type="component" value="Chromosome 5"/>
</dbReference>
<keyword evidence="1" id="KW-0479">Metal-binding</keyword>
<evidence type="ECO:0000313" key="4">
    <source>
        <dbReference type="Proteomes" id="UP001318040"/>
    </source>
</evidence>
<keyword evidence="1" id="KW-0862">Zinc</keyword>
<dbReference type="InterPro" id="IPR013087">
    <property type="entry name" value="Znf_C2H2_type"/>
</dbReference>
<feature type="region of interest" description="Disordered" evidence="2">
    <location>
        <begin position="674"/>
        <end position="694"/>
    </location>
</feature>
<feature type="compositionally biased region" description="Basic and acidic residues" evidence="2">
    <location>
        <begin position="133"/>
        <end position="143"/>
    </location>
</feature>
<name>A0AAJ7WM04_PETMA</name>
<dbReference type="AlphaFoldDB" id="A0AAJ7WM04"/>
<feature type="region of interest" description="Disordered" evidence="2">
    <location>
        <begin position="311"/>
        <end position="363"/>
    </location>
</feature>
<keyword evidence="4" id="KW-1185">Reference proteome</keyword>
<feature type="domain" description="C2H2-type" evidence="3">
    <location>
        <begin position="720"/>
        <end position="744"/>
    </location>
</feature>
<dbReference type="PROSITE" id="PS50157">
    <property type="entry name" value="ZINC_FINGER_C2H2_2"/>
    <property type="match status" value="1"/>
</dbReference>
<feature type="compositionally biased region" description="Polar residues" evidence="2">
    <location>
        <begin position="995"/>
        <end position="1004"/>
    </location>
</feature>
<evidence type="ECO:0000256" key="1">
    <source>
        <dbReference type="PROSITE-ProRule" id="PRU00042"/>
    </source>
</evidence>
<proteinExistence type="predicted"/>
<dbReference type="InterPro" id="IPR036236">
    <property type="entry name" value="Znf_C2H2_sf"/>
</dbReference>
<feature type="compositionally biased region" description="Polar residues" evidence="2">
    <location>
        <begin position="1040"/>
        <end position="1076"/>
    </location>
</feature>
<dbReference type="SMART" id="SM00355">
    <property type="entry name" value="ZnF_C2H2"/>
    <property type="match status" value="2"/>
</dbReference>
<evidence type="ECO:0000259" key="3">
    <source>
        <dbReference type="PROSITE" id="PS50157"/>
    </source>
</evidence>
<evidence type="ECO:0000313" key="5">
    <source>
        <dbReference type="RefSeq" id="XP_032802729.1"/>
    </source>
</evidence>
<reference evidence="5" key="1">
    <citation type="submission" date="2025-08" db="UniProtKB">
        <authorList>
            <consortium name="RefSeq"/>
        </authorList>
    </citation>
    <scope>IDENTIFICATION</scope>
    <source>
        <tissue evidence="5">Sperm</tissue>
    </source>
</reference>
<feature type="compositionally biased region" description="Basic and acidic residues" evidence="2">
    <location>
        <begin position="315"/>
        <end position="324"/>
    </location>
</feature>
<sequence>MTDKGYSVKDWDLPMASEITDDKCVFEVLQTFGLSQEDLHSLSQHSAEELTVENLPGILQAYMKKKLAHTQKSSADQSTHSTPPASLPTSVQGKQIRKYRSPSPPSILHSRSGHTLKGRLDPSALSQPVSRSEPQRVQKEWGHRSHSSPSVDYEKLPCENNRSPRRSPSLSAVSRFTALQVEKAREPYRSRSPSPLPVIRSTFEHINTSGTGRPSSQPSAFVLHSDMGASSLAHMVDNSSEDAQVVDYDHGFSSKERVKETKFTFSDATKVKLDQFGQTYKRKSPVEKPKRLNYTQGIAAPLQHHAKKIRVVQSRHQEAQKDIVESQPSRHQTEDFSSCSGTKRIQPQSESSEKLKKPQRRQGVDLNQRIDVLRLFLLNKQKRQHSKNIQNEGQQIEGPSVENFEPKQIQNIAIELKPLQQEQMPLVNITHQSMQGSHGFQQHVPICAPPVFESIPPQPVFESIPPQHFGNIAPPQTNIISGYVGLSQPNPPIHGHLGGDNVYPPFLGYAGPPPPIPPVIVDPSILNIAPPPFPVYVKPPQVNLPMPATLGFNNVPPYFHGNPSPSPSWPPMFPLPQTTNNVYPTFPGTAGPPQTNPVMPPLPGRYPPHVYSVENTPGTMVNLQSTKKNNNQYSNLRILTNVSHRLNAYQSKPSSTSETVQGKLETPSVCEAKKTEPSAVPHGNEVDNKTSDDIPFQQRSYPLLEEMQNYNGDYRHNETFKCFLCSCTFNNQTELDNHLKDRSHKMNIQIFSIQFRVELNNMNYFRCDIDNKTKSTNAVPEDQSADGVKPDLCKHRKDANPATNVNPPSSVQPVVQHKSVTDNTKPVDRQSTDIVTTAAVAKQASGVPVAAPVSFTETNISKAVPAAIENPSFLQRDHPTKEEISNYNGFFPKTNDVYKCHFCTTVCNSPQEMLIHRNKLQHLGLRNAFSKRFAKELLCMRKGICPQNVVAATIKSAEAAKIKTSQPDALPAKDAAPVPTEGGNILQPEGPATASMESVQTADVKTSDTDTLGAKSLKSAGTPGVDSLPANCEPSPSLARGTSPSEKATQGTCFQKNTLLISPFSGGSDTATTSKTAPVGTPSKPSDVEPQLVVKTKRAMMHWHPRRTS</sequence>
<feature type="region of interest" description="Disordered" evidence="2">
    <location>
        <begin position="961"/>
        <end position="1091"/>
    </location>
</feature>
<protein>
    <submittedName>
        <fullName evidence="5">Uncharacterized protein LOC116939004 isoform X2</fullName>
    </submittedName>
</protein>
<dbReference type="GO" id="GO:0008270">
    <property type="term" value="F:zinc ion binding"/>
    <property type="evidence" value="ECO:0007669"/>
    <property type="project" value="UniProtKB-KW"/>
</dbReference>
<gene>
    <name evidence="5" type="primary">LOC116939004</name>
</gene>
<dbReference type="RefSeq" id="XP_032802729.1">
    <property type="nucleotide sequence ID" value="XM_032946838.1"/>
</dbReference>